<name>A0ABR1R7Z2_9PEZI</name>
<organism evidence="2 3">
    <name type="scientific">Apiospora marii</name>
    <dbReference type="NCBI Taxonomy" id="335849"/>
    <lineage>
        <taxon>Eukaryota</taxon>
        <taxon>Fungi</taxon>
        <taxon>Dikarya</taxon>
        <taxon>Ascomycota</taxon>
        <taxon>Pezizomycotina</taxon>
        <taxon>Sordariomycetes</taxon>
        <taxon>Xylariomycetidae</taxon>
        <taxon>Amphisphaeriales</taxon>
        <taxon>Apiosporaceae</taxon>
        <taxon>Apiospora</taxon>
    </lineage>
</organism>
<proteinExistence type="predicted"/>
<feature type="region of interest" description="Disordered" evidence="1">
    <location>
        <begin position="629"/>
        <end position="675"/>
    </location>
</feature>
<protein>
    <submittedName>
        <fullName evidence="2">Uncharacterized protein</fullName>
    </submittedName>
</protein>
<feature type="region of interest" description="Disordered" evidence="1">
    <location>
        <begin position="1"/>
        <end position="42"/>
    </location>
</feature>
<evidence type="ECO:0000313" key="3">
    <source>
        <dbReference type="Proteomes" id="UP001396898"/>
    </source>
</evidence>
<sequence length="675" mass="75158">MSSKQRQPQPEAKHLLTAKMTEHPPKSVGLHRNSPQPSHIPNANVLDSPDFLLREFLEPDLLELLDHRVLGELHDQPAGMASSNHLKAYQADDQLTELGGVSDGPATGGEVHCSQHHNIESVLGENSFDYGTVDWTADNLQGPSDITSTLEHSLSANNRLPLPEDWSFGCVSQEPQLGSAAIERAFIDYPYPEAGSHHVVNFEASTDLTPGSTSTHTQNSIITAKPIPTIDFMEPFEEPPEILPETTVTNLQNGPRRLLVPIRPKQPPALAGIMQSPLPSRSPSQAVQSGAGLAHTGRCSGSFPCDGCIRLRDRCNTFRQRKTVMWKACFSSDLLDLNYFYTVDSLHIALLPSHIQGRILSAEYHDRFHMIDGTLLSSCLDDLVSVSGKGLTDDQATSFMTRNMDAFVDSRAFVLPDRAELKETRHSSSTCPTLKNKEALTFYALRMHPRYVAKRLSLSEYEIYGIRRCATEGWFCKLAGAIRQLKSGKYLASPDAASFCVALRTLWIIVNDPWLSLEDYFSEQYMSPVLHDVPDCRMWCQSCGKVLEVGRETLEEIEEQRQHLKEYMDWCLRKYIDNTSCESQIIQTLWLCSRGFNWVPSDNDFVHDTVELASSGEEGGFGETAEEAVKAVGDPDTSESREDADEGNEEGHSFGAEGGEQMKHESLRPGWCITM</sequence>
<gene>
    <name evidence="2" type="ORF">PG991_013828</name>
</gene>
<keyword evidence="3" id="KW-1185">Reference proteome</keyword>
<reference evidence="2 3" key="1">
    <citation type="submission" date="2023-01" db="EMBL/GenBank/DDBJ databases">
        <title>Analysis of 21 Apiospora genomes using comparative genomics revels a genus with tremendous synthesis potential of carbohydrate active enzymes and secondary metabolites.</title>
        <authorList>
            <person name="Sorensen T."/>
        </authorList>
    </citation>
    <scope>NUCLEOTIDE SEQUENCE [LARGE SCALE GENOMIC DNA]</scope>
    <source>
        <strain evidence="2 3">CBS 20057</strain>
    </source>
</reference>
<dbReference type="EMBL" id="JAQQWI010000018">
    <property type="protein sequence ID" value="KAK8001606.1"/>
    <property type="molecule type" value="Genomic_DNA"/>
</dbReference>
<accession>A0ABR1R7Z2</accession>
<evidence type="ECO:0000256" key="1">
    <source>
        <dbReference type="SAM" id="MobiDB-lite"/>
    </source>
</evidence>
<dbReference type="Proteomes" id="UP001396898">
    <property type="component" value="Unassembled WGS sequence"/>
</dbReference>
<comment type="caution">
    <text evidence="2">The sequence shown here is derived from an EMBL/GenBank/DDBJ whole genome shotgun (WGS) entry which is preliminary data.</text>
</comment>
<evidence type="ECO:0000313" key="2">
    <source>
        <dbReference type="EMBL" id="KAK8001606.1"/>
    </source>
</evidence>